<comment type="caution">
    <text evidence="2">The sequence shown here is derived from an EMBL/GenBank/DDBJ whole genome shotgun (WGS) entry which is preliminary data.</text>
</comment>
<accession>A0A3M7PRV2</accession>
<dbReference type="AlphaFoldDB" id="A0A3M7PRV2"/>
<dbReference type="GO" id="GO:0004713">
    <property type="term" value="F:protein tyrosine kinase activity"/>
    <property type="evidence" value="ECO:0007669"/>
    <property type="project" value="InterPro"/>
</dbReference>
<dbReference type="InterPro" id="IPR011009">
    <property type="entry name" value="Kinase-like_dom_sf"/>
</dbReference>
<feature type="domain" description="Protein kinase" evidence="1">
    <location>
        <begin position="329"/>
        <end position="599"/>
    </location>
</feature>
<proteinExistence type="predicted"/>
<dbReference type="SMART" id="SM00219">
    <property type="entry name" value="TyrKc"/>
    <property type="match status" value="1"/>
</dbReference>
<keyword evidence="2" id="KW-0808">Transferase</keyword>
<keyword evidence="2" id="KW-0418">Kinase</keyword>
<evidence type="ECO:0000259" key="1">
    <source>
        <dbReference type="PROSITE" id="PS50011"/>
    </source>
</evidence>
<dbReference type="InterPro" id="IPR053235">
    <property type="entry name" value="Ser_Thr_kinase"/>
</dbReference>
<dbReference type="InterPro" id="IPR000719">
    <property type="entry name" value="Prot_kinase_dom"/>
</dbReference>
<dbReference type="Pfam" id="PF00069">
    <property type="entry name" value="Pkinase"/>
    <property type="match status" value="2"/>
</dbReference>
<dbReference type="Gene3D" id="1.10.510.10">
    <property type="entry name" value="Transferase(Phosphotransferase) domain 1"/>
    <property type="match status" value="2"/>
</dbReference>
<dbReference type="PROSITE" id="PS00109">
    <property type="entry name" value="PROTEIN_KINASE_TYR"/>
    <property type="match status" value="1"/>
</dbReference>
<keyword evidence="3" id="KW-1185">Reference proteome</keyword>
<dbReference type="InterPro" id="IPR008266">
    <property type="entry name" value="Tyr_kinase_AS"/>
</dbReference>
<dbReference type="GO" id="GO:0005737">
    <property type="term" value="C:cytoplasm"/>
    <property type="evidence" value="ECO:0007669"/>
    <property type="project" value="TreeGrafter"/>
</dbReference>
<gene>
    <name evidence="2" type="ORF">BpHYR1_036776</name>
</gene>
<feature type="domain" description="Protein kinase" evidence="1">
    <location>
        <begin position="2"/>
        <end position="263"/>
    </location>
</feature>
<reference evidence="2 3" key="1">
    <citation type="journal article" date="2018" name="Sci. Rep.">
        <title>Genomic signatures of local adaptation to the degree of environmental predictability in rotifers.</title>
        <authorList>
            <person name="Franch-Gras L."/>
            <person name="Hahn C."/>
            <person name="Garcia-Roger E.M."/>
            <person name="Carmona M.J."/>
            <person name="Serra M."/>
            <person name="Gomez A."/>
        </authorList>
    </citation>
    <scope>NUCLEOTIDE SEQUENCE [LARGE SCALE GENOMIC DNA]</scope>
    <source>
        <strain evidence="2">HYR1</strain>
    </source>
</reference>
<dbReference type="SUPFAM" id="SSF56112">
    <property type="entry name" value="Protein kinase-like (PK-like)"/>
    <property type="match status" value="2"/>
</dbReference>
<dbReference type="OrthoDB" id="4062651at2759"/>
<protein>
    <submittedName>
        <fullName evidence="2">Serine threonine-kinase Nek11-like isoform X1</fullName>
    </submittedName>
</protein>
<evidence type="ECO:0000313" key="2">
    <source>
        <dbReference type="EMBL" id="RNA01836.1"/>
    </source>
</evidence>
<dbReference type="PROSITE" id="PS50011">
    <property type="entry name" value="PROTEIN_KINASE_DOM"/>
    <property type="match status" value="2"/>
</dbReference>
<name>A0A3M7PRV2_BRAPC</name>
<dbReference type="PANTHER" id="PTHR24361:SF613">
    <property type="entry name" value="NUCLEAR RECEPTOR-BINDING PROTEIN-RELATED"/>
    <property type="match status" value="1"/>
</dbReference>
<dbReference type="STRING" id="10195.A0A3M7PRV2"/>
<dbReference type="PANTHER" id="PTHR24361">
    <property type="entry name" value="MITOGEN-ACTIVATED KINASE KINASE KINASE"/>
    <property type="match status" value="1"/>
</dbReference>
<dbReference type="EMBL" id="REGN01009149">
    <property type="protein sequence ID" value="RNA01836.1"/>
    <property type="molecule type" value="Genomic_DNA"/>
</dbReference>
<dbReference type="GO" id="GO:0004674">
    <property type="term" value="F:protein serine/threonine kinase activity"/>
    <property type="evidence" value="ECO:0007669"/>
    <property type="project" value="TreeGrafter"/>
</dbReference>
<dbReference type="GO" id="GO:0005524">
    <property type="term" value="F:ATP binding"/>
    <property type="evidence" value="ECO:0007669"/>
    <property type="project" value="InterPro"/>
</dbReference>
<dbReference type="Gene3D" id="3.30.200.20">
    <property type="entry name" value="Phosphorylase Kinase, domain 1"/>
    <property type="match status" value="1"/>
</dbReference>
<organism evidence="2 3">
    <name type="scientific">Brachionus plicatilis</name>
    <name type="common">Marine rotifer</name>
    <name type="synonym">Brachionus muelleri</name>
    <dbReference type="NCBI Taxonomy" id="10195"/>
    <lineage>
        <taxon>Eukaryota</taxon>
        <taxon>Metazoa</taxon>
        <taxon>Spiralia</taxon>
        <taxon>Gnathifera</taxon>
        <taxon>Rotifera</taxon>
        <taxon>Eurotatoria</taxon>
        <taxon>Monogononta</taxon>
        <taxon>Pseudotrocha</taxon>
        <taxon>Ploima</taxon>
        <taxon>Brachionidae</taxon>
        <taxon>Brachionus</taxon>
    </lineage>
</organism>
<sequence>MTSSLNQFLNGKFSNLKQIGPKSWLLYDENGKTYVLNRFMAKNQKAEDSFKINDILFKNPNNNFKNNFLFYEHRGFIDEFSFILVEYCREGDLNKYLIENRYKKQDNDEQIKNWILQLLRAIEFLNRNRIVHKKLCTYTIFVHNGQLKIDGFEYAQKVLDDNSILEINLSDNYGIFNSPEIVKCKKINFKYHVWCIGWIIYEICTCEWKHFSLLNQNFDDWKAPSLPDNYSKSLNNLFKKMVKLSPTSRSKPERLIKIANEFFSIDKLIRKKSEEISESLNFRDYLLKAFDQRFEKDFESRDQDEHLSDSDEENNCSKSDIDLDVSEKFKNKNKIFKGKINDYKVKQIVQSSEYFLDYLTINKNKKRRMLRIIKYNNNSDLKKDLTYVRDIHKRIKDFKNPFIALNDEFFDQSHKLCFSTEFFEEGTLAEFIRKFGNESRTISEEKIFDFFFYLINGVCFLHENRITHRDIRPANIYLRNERLKIGNFGLDLVLQNEILQIEDKNREQVPCYFSPEIIISLRPDNRCDIWSIGCVLYEMFRLEHLFINKDLKHIISNCQFPRPEINCRKKIQNLFLSLIKPVNERPTSNEVLRRIDEMIRKERETYENPRSCLDSD</sequence>
<evidence type="ECO:0000313" key="3">
    <source>
        <dbReference type="Proteomes" id="UP000276133"/>
    </source>
</evidence>
<dbReference type="InterPro" id="IPR020635">
    <property type="entry name" value="Tyr_kinase_cat_dom"/>
</dbReference>
<dbReference type="Proteomes" id="UP000276133">
    <property type="component" value="Unassembled WGS sequence"/>
</dbReference>